<dbReference type="SUPFAM" id="SSF144052">
    <property type="entry name" value="Thermophilic metalloprotease-like"/>
    <property type="match status" value="1"/>
</dbReference>
<accession>A0A8J6J3I4</accession>
<proteinExistence type="predicted"/>
<organism evidence="2 3">
    <name type="scientific">Flintibacter hominis</name>
    <dbReference type="NCBI Taxonomy" id="2763048"/>
    <lineage>
        <taxon>Bacteria</taxon>
        <taxon>Bacillati</taxon>
        <taxon>Bacillota</taxon>
        <taxon>Clostridia</taxon>
        <taxon>Eubacteriales</taxon>
        <taxon>Flintibacter</taxon>
    </lineage>
</organism>
<reference evidence="2" key="1">
    <citation type="submission" date="2020-08" db="EMBL/GenBank/DDBJ databases">
        <title>Genome public.</title>
        <authorList>
            <person name="Liu C."/>
            <person name="Sun Q."/>
        </authorList>
    </citation>
    <scope>NUCLEOTIDE SEQUENCE</scope>
    <source>
        <strain evidence="2">NSJ-23</strain>
    </source>
</reference>
<keyword evidence="2" id="KW-0645">Protease</keyword>
<keyword evidence="2" id="KW-0378">Hydrolase</keyword>
<keyword evidence="3" id="KW-1185">Reference proteome</keyword>
<keyword evidence="2" id="KW-0031">Aminopeptidase</keyword>
<name>A0A8J6J3I4_9FIRM</name>
<evidence type="ECO:0000256" key="1">
    <source>
        <dbReference type="ARBA" id="ARBA00022723"/>
    </source>
</evidence>
<dbReference type="Proteomes" id="UP000628736">
    <property type="component" value="Unassembled WGS sequence"/>
</dbReference>
<dbReference type="InterPro" id="IPR058739">
    <property type="entry name" value="NicX"/>
</dbReference>
<keyword evidence="1" id="KW-0479">Metal-binding</keyword>
<evidence type="ECO:0000313" key="3">
    <source>
        <dbReference type="Proteomes" id="UP000628736"/>
    </source>
</evidence>
<protein>
    <submittedName>
        <fullName evidence="2">Aminopeptidase</fullName>
    </submittedName>
</protein>
<evidence type="ECO:0000313" key="2">
    <source>
        <dbReference type="EMBL" id="MBC5723634.1"/>
    </source>
</evidence>
<dbReference type="InterPro" id="IPR052170">
    <property type="entry name" value="M29_Exopeptidase"/>
</dbReference>
<dbReference type="EMBL" id="JACOPO010000011">
    <property type="protein sequence ID" value="MBC5723634.1"/>
    <property type="molecule type" value="Genomic_DNA"/>
</dbReference>
<dbReference type="GO" id="GO:0004177">
    <property type="term" value="F:aminopeptidase activity"/>
    <property type="evidence" value="ECO:0007669"/>
    <property type="project" value="UniProtKB-KW"/>
</dbReference>
<dbReference type="PANTHER" id="PTHR34448:SF1">
    <property type="entry name" value="BLL6088 PROTEIN"/>
    <property type="match status" value="1"/>
</dbReference>
<dbReference type="RefSeq" id="WP_186853358.1">
    <property type="nucleotide sequence ID" value="NZ_JACOPO010000011.1"/>
</dbReference>
<dbReference type="GO" id="GO:0046872">
    <property type="term" value="F:metal ion binding"/>
    <property type="evidence" value="ECO:0007669"/>
    <property type="project" value="UniProtKB-KW"/>
</dbReference>
<dbReference type="Pfam" id="PF26233">
    <property type="entry name" value="NicX"/>
    <property type="match status" value="1"/>
</dbReference>
<sequence>MELVEIGKNILTSCMNVRPKEQVLVVTDDEKYAIGQALYQAAKVLGSEAMLMTMSPRAVSGQEPPAAVAAAMKAADVVLCPMSTSITHTRAKIEAAAAGARIATMPGITKDMFTKGAMTADYRRVMEFTERVAELLTKASTARIEKQGRVMTLDLRGRPGVSSPGIYREKGQAGNLPSGEAYIAPVETGANGSMVIDGSVVGIGLLKEPLEVEVKNGVLQSIRGKEAEKLDILLKSRNNATLCELGIGTNYAAGLVGIILEDEKAYQTVHIAFGTNVGFGGNNQADCHIDGIIKNPTLYLDDKLVMLDGVFQI</sequence>
<dbReference type="AlphaFoldDB" id="A0A8J6J3I4"/>
<dbReference type="PANTHER" id="PTHR34448">
    <property type="entry name" value="AMINOPEPTIDASE"/>
    <property type="match status" value="1"/>
</dbReference>
<gene>
    <name evidence="2" type="ORF">H8S11_12525</name>
</gene>
<comment type="caution">
    <text evidence="2">The sequence shown here is derived from an EMBL/GenBank/DDBJ whole genome shotgun (WGS) entry which is preliminary data.</text>
</comment>